<sequence length="89" mass="10510">MDKQQPVVSMAMYEEQLQLLQEKFSLMEKRISLKADEVVFTMSISHRKEIDQLKDEVIHLREQLSEVKKEQQEIYVKKFAGAARRRSVG</sequence>
<proteinExistence type="predicted"/>
<keyword evidence="1" id="KW-0175">Coiled coil</keyword>
<feature type="coiled-coil region" evidence="1">
    <location>
        <begin position="10"/>
        <end position="70"/>
    </location>
</feature>
<dbReference type="Proteomes" id="UP000830326">
    <property type="component" value="Chromosome"/>
</dbReference>
<name>A0ABY4HF11_9BACI</name>
<organism evidence="2 3">
    <name type="scientific">Halobacillus amylolyticus</name>
    <dbReference type="NCBI Taxonomy" id="2932259"/>
    <lineage>
        <taxon>Bacteria</taxon>
        <taxon>Bacillati</taxon>
        <taxon>Bacillota</taxon>
        <taxon>Bacilli</taxon>
        <taxon>Bacillales</taxon>
        <taxon>Bacillaceae</taxon>
        <taxon>Halobacillus</taxon>
    </lineage>
</organism>
<protein>
    <submittedName>
        <fullName evidence="2">Uncharacterized protein</fullName>
    </submittedName>
</protein>
<accession>A0ABY4HF11</accession>
<evidence type="ECO:0000256" key="1">
    <source>
        <dbReference type="SAM" id="Coils"/>
    </source>
</evidence>
<evidence type="ECO:0000313" key="2">
    <source>
        <dbReference type="EMBL" id="UOR12495.1"/>
    </source>
</evidence>
<dbReference type="RefSeq" id="WP_245033295.1">
    <property type="nucleotide sequence ID" value="NZ_CP095075.1"/>
</dbReference>
<reference evidence="2" key="1">
    <citation type="submission" date="2022-04" db="EMBL/GenBank/DDBJ databases">
        <title>Halobacillus sp. isolated from saltern.</title>
        <authorList>
            <person name="Won M."/>
            <person name="Lee C.-M."/>
            <person name="Woen H.-Y."/>
            <person name="Kwon S.-W."/>
        </authorList>
    </citation>
    <scope>NUCLEOTIDE SEQUENCE</scope>
    <source>
        <strain evidence="2">SSHM10-5</strain>
    </source>
</reference>
<dbReference type="EMBL" id="CP095075">
    <property type="protein sequence ID" value="UOR12495.1"/>
    <property type="molecule type" value="Genomic_DNA"/>
</dbReference>
<gene>
    <name evidence="2" type="ORF">MUO15_02970</name>
</gene>
<keyword evidence="3" id="KW-1185">Reference proteome</keyword>
<evidence type="ECO:0000313" key="3">
    <source>
        <dbReference type="Proteomes" id="UP000830326"/>
    </source>
</evidence>